<dbReference type="SMART" id="SM00220">
    <property type="entry name" value="S_TKc"/>
    <property type="match status" value="1"/>
</dbReference>
<dbReference type="GO" id="GO:0000165">
    <property type="term" value="P:MAPK cascade"/>
    <property type="evidence" value="ECO:0000318"/>
    <property type="project" value="GO_Central"/>
</dbReference>
<dbReference type="InterPro" id="IPR000719">
    <property type="entry name" value="Prot_kinase_dom"/>
</dbReference>
<evidence type="ECO:0000256" key="1">
    <source>
        <dbReference type="ARBA" id="ARBA00022527"/>
    </source>
</evidence>
<feature type="non-terminal residue" evidence="14">
    <location>
        <position position="1"/>
    </location>
</feature>
<dbReference type="InterPro" id="IPR011009">
    <property type="entry name" value="Kinase-like_dom_sf"/>
</dbReference>
<dbReference type="GO" id="GO:0004674">
    <property type="term" value="F:protein serine/threonine kinase activity"/>
    <property type="evidence" value="ECO:0007669"/>
    <property type="project" value="UniProtKB-KW"/>
</dbReference>
<dbReference type="PANTHER" id="PTHR48013:SF11">
    <property type="entry name" value="LICORNE"/>
    <property type="match status" value="1"/>
</dbReference>
<evidence type="ECO:0000256" key="10">
    <source>
        <dbReference type="ARBA" id="ARBA00051693"/>
    </source>
</evidence>
<comment type="catalytic activity">
    <reaction evidence="10">
        <text>L-tyrosyl-[protein] + ATP = O-phospho-L-tyrosyl-[protein] + ADP + H(+)</text>
        <dbReference type="Rhea" id="RHEA:10596"/>
        <dbReference type="Rhea" id="RHEA-COMP:10136"/>
        <dbReference type="Rhea" id="RHEA-COMP:20101"/>
        <dbReference type="ChEBI" id="CHEBI:15378"/>
        <dbReference type="ChEBI" id="CHEBI:30616"/>
        <dbReference type="ChEBI" id="CHEBI:46858"/>
        <dbReference type="ChEBI" id="CHEBI:61978"/>
        <dbReference type="ChEBI" id="CHEBI:456216"/>
        <dbReference type="EC" id="2.7.12.2"/>
    </reaction>
</comment>
<dbReference type="EMBL" id="DS985242">
    <property type="protein sequence ID" value="EDV27333.1"/>
    <property type="molecule type" value="Genomic_DNA"/>
</dbReference>
<keyword evidence="1 12" id="KW-0723">Serine/threonine-protein kinase</keyword>
<dbReference type="Gene3D" id="3.30.200.20">
    <property type="entry name" value="Phosphorylase Kinase, domain 1"/>
    <property type="match status" value="1"/>
</dbReference>
<evidence type="ECO:0000256" key="4">
    <source>
        <dbReference type="ARBA" id="ARBA00022777"/>
    </source>
</evidence>
<dbReference type="PROSITE" id="PS50011">
    <property type="entry name" value="PROTEIN_KINASE_DOM"/>
    <property type="match status" value="1"/>
</dbReference>
<dbReference type="GO" id="GO:0004708">
    <property type="term" value="F:MAP kinase kinase activity"/>
    <property type="evidence" value="ECO:0000318"/>
    <property type="project" value="GO_Central"/>
</dbReference>
<feature type="domain" description="Protein kinase" evidence="13">
    <location>
        <begin position="8"/>
        <end position="268"/>
    </location>
</feature>
<dbReference type="OrthoDB" id="10252354at2759"/>
<dbReference type="RefSeq" id="XP_002109167.1">
    <property type="nucleotide sequence ID" value="XM_002109131.1"/>
</dbReference>
<dbReference type="PhylomeDB" id="B3RMU0"/>
<evidence type="ECO:0000256" key="5">
    <source>
        <dbReference type="ARBA" id="ARBA00022840"/>
    </source>
</evidence>
<keyword evidence="3 11" id="KW-0547">Nucleotide-binding</keyword>
<comment type="catalytic activity">
    <reaction evidence="8">
        <text>L-seryl-[protein] + ATP = O-phospho-L-seryl-[protein] + ADP + H(+)</text>
        <dbReference type="Rhea" id="RHEA:17989"/>
        <dbReference type="Rhea" id="RHEA-COMP:9863"/>
        <dbReference type="Rhea" id="RHEA-COMP:11604"/>
        <dbReference type="ChEBI" id="CHEBI:15378"/>
        <dbReference type="ChEBI" id="CHEBI:29999"/>
        <dbReference type="ChEBI" id="CHEBI:30616"/>
        <dbReference type="ChEBI" id="CHEBI:83421"/>
        <dbReference type="ChEBI" id="CHEBI:456216"/>
        <dbReference type="EC" id="2.7.12.2"/>
    </reaction>
</comment>
<feature type="binding site" evidence="11">
    <location>
        <position position="37"/>
    </location>
    <ligand>
        <name>ATP</name>
        <dbReference type="ChEBI" id="CHEBI:30616"/>
    </ligand>
</feature>
<comment type="similarity">
    <text evidence="6">Belongs to the protein kinase superfamily. STE Ser/Thr protein kinase family. MAP kinase kinase subfamily.</text>
</comment>
<dbReference type="FunFam" id="3.30.200.20:FF:000040">
    <property type="entry name" value="Dual specificity mitogen-activated protein kinase kinase"/>
    <property type="match status" value="1"/>
</dbReference>
<evidence type="ECO:0000256" key="7">
    <source>
        <dbReference type="ARBA" id="ARBA00038999"/>
    </source>
</evidence>
<dbReference type="STRING" id="10228.B3RMU0"/>
<protein>
    <recommendedName>
        <fullName evidence="7">mitogen-activated protein kinase kinase</fullName>
        <ecNumber evidence="7">2.7.12.2</ecNumber>
    </recommendedName>
</protein>
<comment type="catalytic activity">
    <reaction evidence="9">
        <text>L-threonyl-[protein] + ATP = O-phospho-L-threonyl-[protein] + ADP + H(+)</text>
        <dbReference type="Rhea" id="RHEA:46608"/>
        <dbReference type="Rhea" id="RHEA-COMP:11060"/>
        <dbReference type="Rhea" id="RHEA-COMP:11605"/>
        <dbReference type="ChEBI" id="CHEBI:15378"/>
        <dbReference type="ChEBI" id="CHEBI:30013"/>
        <dbReference type="ChEBI" id="CHEBI:30616"/>
        <dbReference type="ChEBI" id="CHEBI:61977"/>
        <dbReference type="ChEBI" id="CHEBI:456216"/>
        <dbReference type="EC" id="2.7.12.2"/>
    </reaction>
</comment>
<dbReference type="PROSITE" id="PS00108">
    <property type="entry name" value="PROTEIN_KINASE_ST"/>
    <property type="match status" value="1"/>
</dbReference>
<dbReference type="Proteomes" id="UP000009022">
    <property type="component" value="Unassembled WGS sequence"/>
</dbReference>
<accession>B3RMU0</accession>
<evidence type="ECO:0000256" key="9">
    <source>
        <dbReference type="ARBA" id="ARBA00049299"/>
    </source>
</evidence>
<dbReference type="PIRSF" id="PIRSF000654">
    <property type="entry name" value="Integrin-linked_kinase"/>
    <property type="match status" value="1"/>
</dbReference>
<reference evidence="14 15" key="1">
    <citation type="journal article" date="2008" name="Nature">
        <title>The Trichoplax genome and the nature of placozoans.</title>
        <authorList>
            <person name="Srivastava M."/>
            <person name="Begovic E."/>
            <person name="Chapman J."/>
            <person name="Putnam N.H."/>
            <person name="Hellsten U."/>
            <person name="Kawashima T."/>
            <person name="Kuo A."/>
            <person name="Mitros T."/>
            <person name="Salamov A."/>
            <person name="Carpenter M.L."/>
            <person name="Signorovitch A.Y."/>
            <person name="Moreno M.A."/>
            <person name="Kamm K."/>
            <person name="Grimwood J."/>
            <person name="Schmutz J."/>
            <person name="Shapiro H."/>
            <person name="Grigoriev I.V."/>
            <person name="Buss L.W."/>
            <person name="Schierwater B."/>
            <person name="Dellaporta S.L."/>
            <person name="Rokhsar D.S."/>
        </authorList>
    </citation>
    <scope>NUCLEOTIDE SEQUENCE [LARGE SCALE GENOMIC DNA]</scope>
    <source>
        <strain evidence="14 15">Grell-BS-1999</strain>
    </source>
</reference>
<dbReference type="GeneID" id="6750958"/>
<keyword evidence="15" id="KW-1185">Reference proteome</keyword>
<dbReference type="PANTHER" id="PTHR48013">
    <property type="entry name" value="DUAL SPECIFICITY MITOGEN-ACTIVATED PROTEIN KINASE KINASE 5-RELATED"/>
    <property type="match status" value="1"/>
</dbReference>
<dbReference type="InterPro" id="IPR008271">
    <property type="entry name" value="Ser/Thr_kinase_AS"/>
</dbReference>
<dbReference type="AlphaFoldDB" id="B3RMU0"/>
<dbReference type="InterPro" id="IPR017441">
    <property type="entry name" value="Protein_kinase_ATP_BS"/>
</dbReference>
<organism evidence="14 15">
    <name type="scientific">Trichoplax adhaerens</name>
    <name type="common">Trichoplax reptans</name>
    <dbReference type="NCBI Taxonomy" id="10228"/>
    <lineage>
        <taxon>Eukaryota</taxon>
        <taxon>Metazoa</taxon>
        <taxon>Placozoa</taxon>
        <taxon>Uniplacotomia</taxon>
        <taxon>Trichoplacea</taxon>
        <taxon>Trichoplacidae</taxon>
        <taxon>Trichoplax</taxon>
    </lineage>
</organism>
<dbReference type="OMA" id="HAYKIGK"/>
<dbReference type="Gene3D" id="1.10.510.10">
    <property type="entry name" value="Transferase(Phosphotransferase) domain 1"/>
    <property type="match status" value="1"/>
</dbReference>
<dbReference type="SUPFAM" id="SSF56112">
    <property type="entry name" value="Protein kinase-like (PK-like)"/>
    <property type="match status" value="1"/>
</dbReference>
<evidence type="ECO:0000256" key="12">
    <source>
        <dbReference type="RuleBase" id="RU000304"/>
    </source>
</evidence>
<keyword evidence="2" id="KW-0808">Transferase</keyword>
<dbReference type="KEGG" id="tad:TRIADDRAFT_21026"/>
<name>B3RMU0_TRIAD</name>
<dbReference type="CTD" id="6750958"/>
<evidence type="ECO:0000256" key="8">
    <source>
        <dbReference type="ARBA" id="ARBA00049014"/>
    </source>
</evidence>
<dbReference type="GO" id="GO:0005524">
    <property type="term" value="F:ATP binding"/>
    <property type="evidence" value="ECO:0007669"/>
    <property type="project" value="UniProtKB-UniRule"/>
</dbReference>
<keyword evidence="5 11" id="KW-0067">ATP-binding</keyword>
<dbReference type="EC" id="2.7.12.2" evidence="7"/>
<dbReference type="eggNOG" id="KOG0984">
    <property type="taxonomic scope" value="Eukaryota"/>
</dbReference>
<proteinExistence type="inferred from homology"/>
<evidence type="ECO:0000259" key="13">
    <source>
        <dbReference type="PROSITE" id="PS50011"/>
    </source>
</evidence>
<evidence type="ECO:0000313" key="15">
    <source>
        <dbReference type="Proteomes" id="UP000009022"/>
    </source>
</evidence>
<dbReference type="Pfam" id="PF00069">
    <property type="entry name" value="Pkinase"/>
    <property type="match status" value="1"/>
</dbReference>
<dbReference type="PROSITE" id="PS00107">
    <property type="entry name" value="PROTEIN_KINASE_ATP"/>
    <property type="match status" value="1"/>
</dbReference>
<dbReference type="HOGENOM" id="CLU_000288_63_23_1"/>
<dbReference type="InParanoid" id="B3RMU0"/>
<evidence type="ECO:0000256" key="6">
    <source>
        <dbReference type="ARBA" id="ARBA00038035"/>
    </source>
</evidence>
<gene>
    <name evidence="14" type="ORF">TRIADDRAFT_21026</name>
</gene>
<evidence type="ECO:0000256" key="11">
    <source>
        <dbReference type="PROSITE-ProRule" id="PRU10141"/>
    </source>
</evidence>
<evidence type="ECO:0000313" key="14">
    <source>
        <dbReference type="EMBL" id="EDV27333.1"/>
    </source>
</evidence>
<evidence type="ECO:0000256" key="2">
    <source>
        <dbReference type="ARBA" id="ARBA00022679"/>
    </source>
</evidence>
<keyword evidence="4" id="KW-0418">Kinase</keyword>
<evidence type="ECO:0000256" key="3">
    <source>
        <dbReference type="ARBA" id="ARBA00022741"/>
    </source>
</evidence>
<sequence>FDCDATDLQIISELGRGAFGVVHKVCHRPSGVIMAVKRIRANVSSKDQKYLLQDLDVSMASDSPYTVKVYGALFKEGDVWICMESMEESFDKFYVKVFKQSKRFNEAILCYFANCVIKALSYLHNKLKVIHRDVKPSNILLDLNGLVKLCDFGISGQLVNSIAKTREAGCKPYMAPERINPTNTGGGYDIRSDVWSFGITMLEISTGKFPYAKWRTPFEQLKQVVMDDPPRLPDDGNFSTEYRDFIGQCLQKDVHKRLKYDKLLVGFA</sequence>
<dbReference type="FunFam" id="1.10.510.10:FF:000432">
    <property type="entry name" value="mitogen-activated protein kinase kinase 3"/>
    <property type="match status" value="1"/>
</dbReference>